<dbReference type="eggNOG" id="COG0594">
    <property type="taxonomic scope" value="Bacteria"/>
</dbReference>
<dbReference type="AlphaFoldDB" id="D3UI83"/>
<dbReference type="SUPFAM" id="SSF54211">
    <property type="entry name" value="Ribosomal protein S5 domain 2-like"/>
    <property type="match status" value="1"/>
</dbReference>
<keyword evidence="5 6" id="KW-0694">RNA-binding</keyword>
<name>D3UI83_HELM1</name>
<dbReference type="PANTHER" id="PTHR33992:SF1">
    <property type="entry name" value="RIBONUCLEASE P PROTEIN COMPONENT"/>
    <property type="match status" value="1"/>
</dbReference>
<dbReference type="GO" id="GO:0030677">
    <property type="term" value="C:ribonuclease P complex"/>
    <property type="evidence" value="ECO:0007669"/>
    <property type="project" value="TreeGrafter"/>
</dbReference>
<comment type="similarity">
    <text evidence="6">Belongs to the RnpA family.</text>
</comment>
<keyword evidence="3 6" id="KW-0255">Endonuclease</keyword>
<dbReference type="HOGENOM" id="CLU_117179_9_3_7"/>
<evidence type="ECO:0000256" key="5">
    <source>
        <dbReference type="ARBA" id="ARBA00022884"/>
    </source>
</evidence>
<proteinExistence type="inferred from homology"/>
<keyword evidence="2 6" id="KW-0540">Nuclease</keyword>
<dbReference type="RefSeq" id="WP_013023278.1">
    <property type="nucleotide sequence ID" value="NC_013949.1"/>
</dbReference>
<dbReference type="NCBIfam" id="TIGR00188">
    <property type="entry name" value="rnpA"/>
    <property type="match status" value="1"/>
</dbReference>
<dbReference type="GO" id="GO:0001682">
    <property type="term" value="P:tRNA 5'-leader removal"/>
    <property type="evidence" value="ECO:0007669"/>
    <property type="project" value="UniProtKB-UniRule"/>
</dbReference>
<evidence type="ECO:0000256" key="6">
    <source>
        <dbReference type="HAMAP-Rule" id="MF_00227"/>
    </source>
</evidence>
<dbReference type="GO" id="GO:0004526">
    <property type="term" value="F:ribonuclease P activity"/>
    <property type="evidence" value="ECO:0007669"/>
    <property type="project" value="UniProtKB-UniRule"/>
</dbReference>
<reference evidence="8 9" key="1">
    <citation type="journal article" date="2010" name="BMC Genomics">
        <title>Comparative genomics and proteomics of Helicobacter mustelae, an ulcerogenic and carcinogenic gastric pathogen.</title>
        <authorList>
            <person name="O'Toole P.W."/>
            <person name="Snelling W.J."/>
            <person name="Canchaya C."/>
            <person name="Forde B.M."/>
            <person name="Hardie K.R."/>
            <person name="Josenhans C."/>
            <person name="Graham R.L.J."/>
            <person name="McMullan G."/>
            <person name="Parkhill J."/>
            <person name="Belda E."/>
            <person name="Bentley S.D."/>
        </authorList>
    </citation>
    <scope>NUCLEOTIDE SEQUENCE [LARGE SCALE GENOMIC DNA]</scope>
    <source>
        <strain evidence="9">ATCC 43772 / LMG 18044 / NCTC 12198 / 12198</strain>
    </source>
</reference>
<dbReference type="Proteomes" id="UP000001522">
    <property type="component" value="Chromosome"/>
</dbReference>
<dbReference type="GO" id="GO:0000049">
    <property type="term" value="F:tRNA binding"/>
    <property type="evidence" value="ECO:0007669"/>
    <property type="project" value="UniProtKB-UniRule"/>
</dbReference>
<evidence type="ECO:0000313" key="8">
    <source>
        <dbReference type="EMBL" id="CBG40206.1"/>
    </source>
</evidence>
<dbReference type="Pfam" id="PF00825">
    <property type="entry name" value="Ribonuclease_P"/>
    <property type="match status" value="1"/>
</dbReference>
<comment type="subunit">
    <text evidence="6">Consists of a catalytic RNA component (M1 or rnpB) and a protein subunit.</text>
</comment>
<dbReference type="InterPro" id="IPR014721">
    <property type="entry name" value="Ribsml_uS5_D2-typ_fold_subgr"/>
</dbReference>
<dbReference type="Gene3D" id="3.30.230.10">
    <property type="match status" value="1"/>
</dbReference>
<evidence type="ECO:0000313" key="9">
    <source>
        <dbReference type="Proteomes" id="UP000001522"/>
    </source>
</evidence>
<dbReference type="PANTHER" id="PTHR33992">
    <property type="entry name" value="RIBONUCLEASE P PROTEIN COMPONENT"/>
    <property type="match status" value="1"/>
</dbReference>
<evidence type="ECO:0000256" key="2">
    <source>
        <dbReference type="ARBA" id="ARBA00022722"/>
    </source>
</evidence>
<evidence type="ECO:0000256" key="4">
    <source>
        <dbReference type="ARBA" id="ARBA00022801"/>
    </source>
</evidence>
<dbReference type="InterPro" id="IPR020568">
    <property type="entry name" value="Ribosomal_Su5_D2-typ_SF"/>
</dbReference>
<dbReference type="GO" id="GO:0042781">
    <property type="term" value="F:3'-tRNA processing endoribonuclease activity"/>
    <property type="evidence" value="ECO:0007669"/>
    <property type="project" value="TreeGrafter"/>
</dbReference>
<dbReference type="HAMAP" id="MF_00227">
    <property type="entry name" value="RNase_P"/>
    <property type="match status" value="1"/>
</dbReference>
<keyword evidence="4 6" id="KW-0378">Hydrolase</keyword>
<protein>
    <recommendedName>
        <fullName evidence="6 7">Ribonuclease P protein component</fullName>
        <shortName evidence="6">RNase P protein</shortName>
        <shortName evidence="6">RNaseP protein</shortName>
        <ecNumber evidence="6 7">3.1.26.5</ecNumber>
    </recommendedName>
    <alternativeName>
        <fullName evidence="6">Protein C5</fullName>
    </alternativeName>
</protein>
<evidence type="ECO:0000256" key="3">
    <source>
        <dbReference type="ARBA" id="ARBA00022759"/>
    </source>
</evidence>
<dbReference type="InterPro" id="IPR000100">
    <property type="entry name" value="RNase_P"/>
</dbReference>
<dbReference type="EC" id="3.1.26.5" evidence="6 7"/>
<organism evidence="8 9">
    <name type="scientific">Helicobacter mustelae (strain ATCC 43772 / CCUG 25715 / CIP 103759 / LMG 18044 / NCTC 12198 / R85-136P)</name>
    <name type="common">Campylobacter mustelae</name>
    <dbReference type="NCBI Taxonomy" id="679897"/>
    <lineage>
        <taxon>Bacteria</taxon>
        <taxon>Pseudomonadati</taxon>
        <taxon>Campylobacterota</taxon>
        <taxon>Epsilonproteobacteria</taxon>
        <taxon>Campylobacterales</taxon>
        <taxon>Helicobacteraceae</taxon>
        <taxon>Helicobacter</taxon>
    </lineage>
</organism>
<keyword evidence="9" id="KW-1185">Reference proteome</keyword>
<comment type="catalytic activity">
    <reaction evidence="6">
        <text>Endonucleolytic cleavage of RNA, removing 5'-extranucleotides from tRNA precursor.</text>
        <dbReference type="EC" id="3.1.26.5"/>
    </reaction>
</comment>
<keyword evidence="1 6" id="KW-0819">tRNA processing</keyword>
<sequence>MQSLKTKQDFDFVYKRGKRIYAKSFLIYVLKNQKQETFLGLSVSKKIGIACRRNQIKRRFRAICHLHQNKLQSLSLIIVPKIEILASSFSDLENDFLKCIKFFSKQQDF</sequence>
<comment type="function">
    <text evidence="6">RNaseP catalyzes the removal of the 5'-leader sequence from pre-tRNA to produce the mature 5'-terminus. It can also cleave other RNA substrates such as 4.5S RNA. The protein component plays an auxiliary but essential role in vivo by binding to the 5'-leader sequence and broadening the substrate specificity of the ribozyme.</text>
</comment>
<evidence type="ECO:0000256" key="1">
    <source>
        <dbReference type="ARBA" id="ARBA00022694"/>
    </source>
</evidence>
<gene>
    <name evidence="6 8" type="primary">rnpA</name>
    <name evidence="8" type="ordered locus">HMU09490</name>
</gene>
<accession>D3UI83</accession>
<dbReference type="STRING" id="679897.HMU09490"/>
<dbReference type="EMBL" id="FN555004">
    <property type="protein sequence ID" value="CBG40206.1"/>
    <property type="molecule type" value="Genomic_DNA"/>
</dbReference>
<dbReference type="KEGG" id="hms:HMU09490"/>
<evidence type="ECO:0000256" key="7">
    <source>
        <dbReference type="NCBIfam" id="TIGR00188"/>
    </source>
</evidence>